<name>R7U4Q0_CAPTE</name>
<dbReference type="Proteomes" id="UP000014760">
    <property type="component" value="Unassembled WGS sequence"/>
</dbReference>
<protein>
    <recommendedName>
        <fullName evidence="4">PNPLA domain-containing protein</fullName>
    </recommendedName>
</protein>
<dbReference type="GO" id="GO:0006629">
    <property type="term" value="P:lipid metabolic process"/>
    <property type="evidence" value="ECO:0007669"/>
    <property type="project" value="UniProtKB-KW"/>
</dbReference>
<feature type="region of interest" description="Disordered" evidence="3">
    <location>
        <begin position="1"/>
        <end position="31"/>
    </location>
</feature>
<dbReference type="InterPro" id="IPR002641">
    <property type="entry name" value="PNPLA_dom"/>
</dbReference>
<evidence type="ECO:0000259" key="4">
    <source>
        <dbReference type="PROSITE" id="PS51635"/>
    </source>
</evidence>
<dbReference type="EnsemblMetazoa" id="CapteT186225">
    <property type="protein sequence ID" value="CapteP186225"/>
    <property type="gene ID" value="CapteG186225"/>
</dbReference>
<organism evidence="5">
    <name type="scientific">Capitella teleta</name>
    <name type="common">Polychaete worm</name>
    <dbReference type="NCBI Taxonomy" id="283909"/>
    <lineage>
        <taxon>Eukaryota</taxon>
        <taxon>Metazoa</taxon>
        <taxon>Spiralia</taxon>
        <taxon>Lophotrochozoa</taxon>
        <taxon>Annelida</taxon>
        <taxon>Polychaeta</taxon>
        <taxon>Sedentaria</taxon>
        <taxon>Scolecida</taxon>
        <taxon>Capitellidae</taxon>
        <taxon>Capitella</taxon>
    </lineage>
</organism>
<dbReference type="EMBL" id="AMQN01010370">
    <property type="status" value="NOT_ANNOTATED_CDS"/>
    <property type="molecule type" value="Genomic_DNA"/>
</dbReference>
<reference evidence="6" key="3">
    <citation type="submission" date="2015-06" db="UniProtKB">
        <authorList>
            <consortium name="EnsemblMetazoa"/>
        </authorList>
    </citation>
    <scope>IDENTIFICATION</scope>
</reference>
<reference evidence="5 7" key="2">
    <citation type="journal article" date="2013" name="Nature">
        <title>Insights into bilaterian evolution from three spiralian genomes.</title>
        <authorList>
            <person name="Simakov O."/>
            <person name="Marletaz F."/>
            <person name="Cho S.J."/>
            <person name="Edsinger-Gonzales E."/>
            <person name="Havlak P."/>
            <person name="Hellsten U."/>
            <person name="Kuo D.H."/>
            <person name="Larsson T."/>
            <person name="Lv J."/>
            <person name="Arendt D."/>
            <person name="Savage R."/>
            <person name="Osoegawa K."/>
            <person name="de Jong P."/>
            <person name="Grimwood J."/>
            <person name="Chapman J.A."/>
            <person name="Shapiro H."/>
            <person name="Aerts A."/>
            <person name="Otillar R.P."/>
            <person name="Terry A.Y."/>
            <person name="Boore J.L."/>
            <person name="Grigoriev I.V."/>
            <person name="Lindberg D.R."/>
            <person name="Seaver E.C."/>
            <person name="Weisblat D.A."/>
            <person name="Putnam N.H."/>
            <person name="Rokhsar D.S."/>
        </authorList>
    </citation>
    <scope>NUCLEOTIDE SEQUENCE</scope>
    <source>
        <strain evidence="5 7">I ESC-2004</strain>
    </source>
</reference>
<dbReference type="InterPro" id="IPR052580">
    <property type="entry name" value="Lipid_Hydrolase"/>
</dbReference>
<dbReference type="CDD" id="cd07207">
    <property type="entry name" value="Pat_ExoU_VipD_like"/>
    <property type="match status" value="1"/>
</dbReference>
<dbReference type="STRING" id="283909.R7U4Q0"/>
<keyword evidence="1" id="KW-0443">Lipid metabolism</keyword>
<keyword evidence="7" id="KW-1185">Reference proteome</keyword>
<dbReference type="HOGENOM" id="CLU_028564_1_0_1"/>
<evidence type="ECO:0000313" key="5">
    <source>
        <dbReference type="EMBL" id="ELT98671.1"/>
    </source>
</evidence>
<dbReference type="Pfam" id="PF01734">
    <property type="entry name" value="Patatin"/>
    <property type="match status" value="1"/>
</dbReference>
<dbReference type="OrthoDB" id="412240at2759"/>
<reference evidence="7" key="1">
    <citation type="submission" date="2012-12" db="EMBL/GenBank/DDBJ databases">
        <authorList>
            <person name="Hellsten U."/>
            <person name="Grimwood J."/>
            <person name="Chapman J.A."/>
            <person name="Shapiro H."/>
            <person name="Aerts A."/>
            <person name="Otillar R.P."/>
            <person name="Terry A.Y."/>
            <person name="Boore J.L."/>
            <person name="Simakov O."/>
            <person name="Marletaz F."/>
            <person name="Cho S.-J."/>
            <person name="Edsinger-Gonzales E."/>
            <person name="Havlak P."/>
            <person name="Kuo D.-H."/>
            <person name="Larsson T."/>
            <person name="Lv J."/>
            <person name="Arendt D."/>
            <person name="Savage R."/>
            <person name="Osoegawa K."/>
            <person name="de Jong P."/>
            <person name="Lindberg D.R."/>
            <person name="Seaver E.C."/>
            <person name="Weisblat D.A."/>
            <person name="Putnam N.H."/>
            <person name="Grigoriev I.V."/>
            <person name="Rokhsar D.S."/>
        </authorList>
    </citation>
    <scope>NUCLEOTIDE SEQUENCE</scope>
    <source>
        <strain evidence="7">I ESC-2004</strain>
    </source>
</reference>
<feature type="compositionally biased region" description="Basic residues" evidence="3">
    <location>
        <begin position="17"/>
        <end position="28"/>
    </location>
</feature>
<evidence type="ECO:0000313" key="6">
    <source>
        <dbReference type="EnsemblMetazoa" id="CapteP186225"/>
    </source>
</evidence>
<comment type="caution">
    <text evidence="2">Lacks conserved residue(s) required for the propagation of feature annotation.</text>
</comment>
<dbReference type="PANTHER" id="PTHR46394:SF1">
    <property type="entry name" value="PNPLA DOMAIN-CONTAINING PROTEIN"/>
    <property type="match status" value="1"/>
</dbReference>
<feature type="domain" description="PNPLA" evidence="4">
    <location>
        <begin position="64"/>
        <end position="253"/>
    </location>
</feature>
<dbReference type="PROSITE" id="PS51635">
    <property type="entry name" value="PNPLA"/>
    <property type="match status" value="1"/>
</dbReference>
<evidence type="ECO:0000313" key="7">
    <source>
        <dbReference type="Proteomes" id="UP000014760"/>
    </source>
</evidence>
<gene>
    <name evidence="5" type="ORF">CAPTEDRAFT_186225</name>
</gene>
<dbReference type="PANTHER" id="PTHR46394">
    <property type="entry name" value="ANNEXIN"/>
    <property type="match status" value="1"/>
</dbReference>
<dbReference type="EMBL" id="KB307653">
    <property type="protein sequence ID" value="ELT98671.1"/>
    <property type="molecule type" value="Genomic_DNA"/>
</dbReference>
<sequence>MGNGQSGEFTLEEEPRRRKRKGKGKKPKPSHEIKLIESTDEKYMKHEEKINFRFDQHSFAFENIVLEGGGQRIVAHCGVIKALEEANIFKHLRRFAGSGSGALIASLACVGFDSRQIERFLNEGILQELNDHSCGTASFVPKLRRNYGWNAGKKFYKSLRKAMKQATGRPDVTFMEVQKSFNRELCVVVTNLSQSILEYCHPKTTPDMPIATAVRMALATPGTVQPVWQQIGDEEDFFADGSLLCSYPLHCFDGWWLSLDHEDNFLQKLNPLKHLPRLLDQEERFGDPNNKTIGVMLYSDLDQDIFSSLLEQRNRFRPARVAETELRLAYDRQQASKHRPSERFTTFAVALDYFMEALRENDLDQGAYLTRKDLQNVINKRGCLTDKDLEALFGDRRVTADDIFSQLQATQSDQARAMTAGLPLQQQYLLHRKKTIKGIEDFFSSWGAALTAASRSAYLKKSDVERSIGVNCQHIDTSVDKLEESDKEFLLQTYRVDRESKQGSMATKSFLQHYLTKRSLPMHSTKTQEDVESFTREEFLEDELSEIIDVGDYSENHITKVT</sequence>
<dbReference type="InterPro" id="IPR016035">
    <property type="entry name" value="Acyl_Trfase/lysoPLipase"/>
</dbReference>
<dbReference type="OMA" id="EYPFENI"/>
<evidence type="ECO:0000256" key="1">
    <source>
        <dbReference type="ARBA" id="ARBA00023098"/>
    </source>
</evidence>
<evidence type="ECO:0000256" key="2">
    <source>
        <dbReference type="PROSITE-ProRule" id="PRU01161"/>
    </source>
</evidence>
<dbReference type="Gene3D" id="3.40.1090.10">
    <property type="entry name" value="Cytosolic phospholipase A2 catalytic domain"/>
    <property type="match status" value="2"/>
</dbReference>
<evidence type="ECO:0000256" key="3">
    <source>
        <dbReference type="SAM" id="MobiDB-lite"/>
    </source>
</evidence>
<proteinExistence type="predicted"/>
<dbReference type="AlphaFoldDB" id="R7U4Q0"/>
<accession>R7U4Q0</accession>
<dbReference type="SUPFAM" id="SSF52151">
    <property type="entry name" value="FabD/lysophospholipase-like"/>
    <property type="match status" value="1"/>
</dbReference>